<sequence>MKYLISRNGWYYYSRHVPLYLKRFDVREKVRIALNTKCPKTAIKKSVVVNDEVESYWERLAKTNSFHSDQDFKNLVLASKLLGFRYIPSMKLAEAEIKEIISRILFTDKANHNNLVTNALLGKEEPKKLIISKALEKFWEYSKPRLLNKNHDQKRKWKNPRTKAVNNFIKTVGDKNIGELVNLDMLKLRDWWLMRIQNQDMKPETANKDFTHLRGVIKTVSTHEQLDIDIDAIFKDIYLPKGNTNTRLPFENDFIVDKLLNDDKLNGIEEEAKYILYALADTGARPQELLNLDGEKDIILDAPIPYIHIRPRKGYSLKTRVSERRLPLIGYALKAFRKYPKGFIKYQGRSDQFSTYINSFLLEKELRPTLDHTLYSLRHSFQDRLTAKEIPDRIQCQLMGHSFKAKGRMRYGLGASLEHLYSVMKRIRL</sequence>
<dbReference type="InterPro" id="IPR046668">
    <property type="entry name" value="DUF6538"/>
</dbReference>
<keyword evidence="4" id="KW-1185">Reference proteome</keyword>
<dbReference type="InterPro" id="IPR011010">
    <property type="entry name" value="DNA_brk_join_enz"/>
</dbReference>
<dbReference type="EMBL" id="JAUOEL010000005">
    <property type="protein sequence ID" value="MDO5975605.1"/>
    <property type="molecule type" value="Genomic_DNA"/>
</dbReference>
<dbReference type="InterPro" id="IPR002104">
    <property type="entry name" value="Integrase_catalytic"/>
</dbReference>
<dbReference type="RefSeq" id="WP_303302814.1">
    <property type="nucleotide sequence ID" value="NZ_BAABDA010000050.1"/>
</dbReference>
<dbReference type="Pfam" id="PF20172">
    <property type="entry name" value="DUF6538"/>
    <property type="match status" value="1"/>
</dbReference>
<accession>A0ABT8WR19</accession>
<evidence type="ECO:0000313" key="4">
    <source>
        <dbReference type="Proteomes" id="UP001176806"/>
    </source>
</evidence>
<feature type="domain" description="Tyr recombinase" evidence="2">
    <location>
        <begin position="238"/>
        <end position="425"/>
    </location>
</feature>
<reference evidence="3" key="1">
    <citation type="submission" date="2023-07" db="EMBL/GenBank/DDBJ databases">
        <title>Two novel species in the genus Flavivirga.</title>
        <authorList>
            <person name="Kwon K."/>
        </authorList>
    </citation>
    <scope>NUCLEOTIDE SEQUENCE</scope>
    <source>
        <strain evidence="3">KACC 14158</strain>
    </source>
</reference>
<evidence type="ECO:0000313" key="3">
    <source>
        <dbReference type="EMBL" id="MDO5975605.1"/>
    </source>
</evidence>
<organism evidence="3 4">
    <name type="scientific">Flavivirga jejuensis</name>
    <dbReference type="NCBI Taxonomy" id="870487"/>
    <lineage>
        <taxon>Bacteria</taxon>
        <taxon>Pseudomonadati</taxon>
        <taxon>Bacteroidota</taxon>
        <taxon>Flavobacteriia</taxon>
        <taxon>Flavobacteriales</taxon>
        <taxon>Flavobacteriaceae</taxon>
        <taxon>Flavivirga</taxon>
    </lineage>
</organism>
<dbReference type="Proteomes" id="UP001176806">
    <property type="component" value="Unassembled WGS sequence"/>
</dbReference>
<evidence type="ECO:0000256" key="1">
    <source>
        <dbReference type="ARBA" id="ARBA00023172"/>
    </source>
</evidence>
<keyword evidence="1" id="KW-0233">DNA recombination</keyword>
<dbReference type="Gene3D" id="1.10.443.10">
    <property type="entry name" value="Intergrase catalytic core"/>
    <property type="match status" value="1"/>
</dbReference>
<dbReference type="InterPro" id="IPR013762">
    <property type="entry name" value="Integrase-like_cat_sf"/>
</dbReference>
<dbReference type="SUPFAM" id="SSF56349">
    <property type="entry name" value="DNA breaking-rejoining enzymes"/>
    <property type="match status" value="1"/>
</dbReference>
<protein>
    <recommendedName>
        <fullName evidence="2">Tyr recombinase domain-containing protein</fullName>
    </recommendedName>
</protein>
<evidence type="ECO:0000259" key="2">
    <source>
        <dbReference type="PROSITE" id="PS51898"/>
    </source>
</evidence>
<proteinExistence type="predicted"/>
<comment type="caution">
    <text evidence="3">The sequence shown here is derived from an EMBL/GenBank/DDBJ whole genome shotgun (WGS) entry which is preliminary data.</text>
</comment>
<dbReference type="PROSITE" id="PS51898">
    <property type="entry name" value="TYR_RECOMBINASE"/>
    <property type="match status" value="1"/>
</dbReference>
<gene>
    <name evidence="3" type="ORF">Q4Q40_15535</name>
</gene>
<name>A0ABT8WR19_9FLAO</name>